<dbReference type="SUPFAM" id="SSF52540">
    <property type="entry name" value="P-loop containing nucleoside triphosphate hydrolases"/>
    <property type="match status" value="1"/>
</dbReference>
<keyword evidence="15" id="KW-1185">Reference proteome</keyword>
<evidence type="ECO:0000256" key="6">
    <source>
        <dbReference type="ARBA" id="ARBA00022801"/>
    </source>
</evidence>
<evidence type="ECO:0000259" key="13">
    <source>
        <dbReference type="PROSITE" id="PS51643"/>
    </source>
</evidence>
<accession>A0ABY4CKV0</accession>
<dbReference type="InterPro" id="IPR011545">
    <property type="entry name" value="DEAD/DEAH_box_helicase_dom"/>
</dbReference>
<dbReference type="InterPro" id="IPR038257">
    <property type="entry name" value="CRISPR-assoc_Cas3_HD_sf"/>
</dbReference>
<name>A0ABY4CKV0_9BACL</name>
<dbReference type="Pfam" id="PF22590">
    <property type="entry name" value="Cas3-like_C_2"/>
    <property type="match status" value="1"/>
</dbReference>
<dbReference type="PROSITE" id="PS51194">
    <property type="entry name" value="HELICASE_CTER"/>
    <property type="match status" value="1"/>
</dbReference>
<dbReference type="Pfam" id="PF18019">
    <property type="entry name" value="Cas3_HD"/>
    <property type="match status" value="1"/>
</dbReference>
<dbReference type="Pfam" id="PF00270">
    <property type="entry name" value="DEAD"/>
    <property type="match status" value="1"/>
</dbReference>
<evidence type="ECO:0000256" key="8">
    <source>
        <dbReference type="ARBA" id="ARBA00022840"/>
    </source>
</evidence>
<keyword evidence="8" id="KW-0067">ATP-binding</keyword>
<reference evidence="14" key="1">
    <citation type="submission" date="2021-12" db="EMBL/GenBank/DDBJ databases">
        <title>Alicyclobacillaceae gen. nov., sp. nov., isolated from chalcocite enrichment system.</title>
        <authorList>
            <person name="Jiang Z."/>
        </authorList>
    </citation>
    <scope>NUCLEOTIDE SEQUENCE</scope>
    <source>
        <strain evidence="14">MYW30-H2</strain>
    </source>
</reference>
<dbReference type="NCBIfam" id="TIGR01587">
    <property type="entry name" value="cas3_core"/>
    <property type="match status" value="1"/>
</dbReference>
<feature type="domain" description="HD Cas3-type" evidence="13">
    <location>
        <begin position="568"/>
        <end position="782"/>
    </location>
</feature>
<dbReference type="InterPro" id="IPR054712">
    <property type="entry name" value="Cas3-like_dom"/>
</dbReference>
<keyword evidence="3" id="KW-0540">Nuclease</keyword>
<proteinExistence type="inferred from homology"/>
<evidence type="ECO:0000259" key="12">
    <source>
        <dbReference type="PROSITE" id="PS51194"/>
    </source>
</evidence>
<dbReference type="InterPro" id="IPR050079">
    <property type="entry name" value="DEAD_box_RNA_helicase"/>
</dbReference>
<keyword evidence="4" id="KW-0479">Metal-binding</keyword>
<evidence type="ECO:0000313" key="14">
    <source>
        <dbReference type="EMBL" id="UOF90619.1"/>
    </source>
</evidence>
<keyword evidence="9" id="KW-0051">Antiviral defense</keyword>
<dbReference type="RefSeq" id="WP_347437318.1">
    <property type="nucleotide sequence ID" value="NZ_CP089291.1"/>
</dbReference>
<dbReference type="PANTHER" id="PTHR47959:SF16">
    <property type="entry name" value="CRISPR-ASSOCIATED NUCLEASE_HELICASE CAS3-RELATED"/>
    <property type="match status" value="1"/>
</dbReference>
<organism evidence="14 15">
    <name type="scientific">Fodinisporobacter ferrooxydans</name>
    <dbReference type="NCBI Taxonomy" id="2901836"/>
    <lineage>
        <taxon>Bacteria</taxon>
        <taxon>Bacillati</taxon>
        <taxon>Bacillota</taxon>
        <taxon>Bacilli</taxon>
        <taxon>Bacillales</taxon>
        <taxon>Alicyclobacillaceae</taxon>
        <taxon>Fodinisporobacter</taxon>
    </lineage>
</organism>
<dbReference type="SMART" id="SM00490">
    <property type="entry name" value="HELICc"/>
    <property type="match status" value="1"/>
</dbReference>
<evidence type="ECO:0000259" key="11">
    <source>
        <dbReference type="PROSITE" id="PS51192"/>
    </source>
</evidence>
<evidence type="ECO:0000256" key="2">
    <source>
        <dbReference type="ARBA" id="ARBA00009046"/>
    </source>
</evidence>
<keyword evidence="5" id="KW-0547">Nucleotide-binding</keyword>
<dbReference type="InterPro" id="IPR006474">
    <property type="entry name" value="Helicase_Cas3_CRISPR-ass_core"/>
</dbReference>
<comment type="similarity">
    <text evidence="10">Belongs to the DEAD box helicase family.</text>
</comment>
<keyword evidence="7" id="KW-0347">Helicase</keyword>
<dbReference type="SMART" id="SM00487">
    <property type="entry name" value="DEXDc"/>
    <property type="match status" value="1"/>
</dbReference>
<dbReference type="InterPro" id="IPR001650">
    <property type="entry name" value="Helicase_C-like"/>
</dbReference>
<evidence type="ECO:0000256" key="4">
    <source>
        <dbReference type="ARBA" id="ARBA00022723"/>
    </source>
</evidence>
<comment type="similarity">
    <text evidence="1">In the N-terminal section; belongs to the CRISPR-associated nuclease Cas3-HD family.</text>
</comment>
<comment type="similarity">
    <text evidence="2">In the central section; belongs to the CRISPR-associated helicase Cas3 family.</text>
</comment>
<keyword evidence="6" id="KW-0378">Hydrolase</keyword>
<dbReference type="InterPro" id="IPR006483">
    <property type="entry name" value="CRISPR-assoc_Cas3_HD"/>
</dbReference>
<dbReference type="PANTHER" id="PTHR47959">
    <property type="entry name" value="ATP-DEPENDENT RNA HELICASE RHLE-RELATED"/>
    <property type="match status" value="1"/>
</dbReference>
<evidence type="ECO:0000313" key="15">
    <source>
        <dbReference type="Proteomes" id="UP000830167"/>
    </source>
</evidence>
<sequence>MKETFVELLSNKNRKPIKPYDFQLRVAELLLKGRNVVLTAPTGSGKTMTALFPFLYARRKELSFADRLIYALPLRTLASSLYESTKSVISRFELTSTIQMGNQPNDSFFEGDVIFTTIDQLLSSYIGLPYGTSKRSANISPGALIGSYIVIDEFHLLSFREALPTFLDMMDRLSPYIRFLVMTATAPQTVVQTLERHLKGQAVALTKEEQNMLPNCTRYITWSNVPLSASEIVRKHQGGRTLVVVNRVEKAQQLFFQLDEQLSGANIKPEVKVLHSTMFQDHREEVEKWILKIFSKNSTEEGILIATQVVEAGLDISADVLLTDLCPANSLIQRIGRCARFPDEEGNVYVYSVREGDEYNFLPYASKNGDQQDIKIMLKTEELLQHLPPNAKMTPELEETWISEVHEPIDQKRITETIRDLFIRSKEITNALITGNADTSGLVRSIDNVSIILHPDPKELDLRKKPQVVSISRGRLRYFLHTLAEDNKYQWEESKLVFIPEFPDSQDYGEEIQWRPIKRTQEALQVTLLVLAPQIANYHNIVGLLLGESGLTYSKYLLDESGTAFERYSYLRETYMEHIKEVRDVHRKEKEKYSVASKYIASTFQLSAQKVDELSELTTALHDVGKLGVEFQRKVRLWQADVKNKQEHEFLAHTDFDAENQFERRANNKSSYKRPPHAGEGAIALQEWVGKEFRDKKIAVPLLVAILRHHNAFSERSEPIVFAKGAREHVIRSLQGLHYEPFLKPQNESHHFDNLVTWLQDRNVLAFYWYLVRRLRLSDRRSQQNHNNKLGLEGKNDEV</sequence>
<evidence type="ECO:0000256" key="1">
    <source>
        <dbReference type="ARBA" id="ARBA00006847"/>
    </source>
</evidence>
<dbReference type="Gene3D" id="3.40.50.300">
    <property type="entry name" value="P-loop containing nucleotide triphosphate hydrolases"/>
    <property type="match status" value="2"/>
</dbReference>
<evidence type="ECO:0000256" key="5">
    <source>
        <dbReference type="ARBA" id="ARBA00022741"/>
    </source>
</evidence>
<evidence type="ECO:0000256" key="10">
    <source>
        <dbReference type="ARBA" id="ARBA00038437"/>
    </source>
</evidence>
<dbReference type="InterPro" id="IPR014001">
    <property type="entry name" value="Helicase_ATP-bd"/>
</dbReference>
<dbReference type="PROSITE" id="PS51192">
    <property type="entry name" value="HELICASE_ATP_BIND_1"/>
    <property type="match status" value="1"/>
</dbReference>
<dbReference type="Proteomes" id="UP000830167">
    <property type="component" value="Chromosome"/>
</dbReference>
<dbReference type="PROSITE" id="PS51643">
    <property type="entry name" value="HD_CAS3"/>
    <property type="match status" value="1"/>
</dbReference>
<evidence type="ECO:0000256" key="9">
    <source>
        <dbReference type="ARBA" id="ARBA00023118"/>
    </source>
</evidence>
<protein>
    <submittedName>
        <fullName evidence="14">CRISPR-associated helicase Cas3</fullName>
    </submittedName>
</protein>
<feature type="domain" description="Helicase C-terminal" evidence="12">
    <location>
        <begin position="219"/>
        <end position="384"/>
    </location>
</feature>
<dbReference type="InterPro" id="IPR027417">
    <property type="entry name" value="P-loop_NTPase"/>
</dbReference>
<evidence type="ECO:0000256" key="7">
    <source>
        <dbReference type="ARBA" id="ARBA00022806"/>
    </source>
</evidence>
<feature type="domain" description="Helicase ATP-binding" evidence="11">
    <location>
        <begin position="27"/>
        <end position="204"/>
    </location>
</feature>
<dbReference type="Gene3D" id="1.10.3210.30">
    <property type="match status" value="1"/>
</dbReference>
<evidence type="ECO:0000256" key="3">
    <source>
        <dbReference type="ARBA" id="ARBA00022722"/>
    </source>
</evidence>
<dbReference type="CDD" id="cd09641">
    <property type="entry name" value="Cas3''_I"/>
    <property type="match status" value="1"/>
</dbReference>
<dbReference type="EMBL" id="CP089291">
    <property type="protein sequence ID" value="UOF90619.1"/>
    <property type="molecule type" value="Genomic_DNA"/>
</dbReference>
<gene>
    <name evidence="14" type="primary">cas3</name>
    <name evidence="14" type="ORF">LSG31_22655</name>
</gene>